<dbReference type="PATRIC" id="fig|1246995.3.peg.6358"/>
<evidence type="ECO:0000256" key="1">
    <source>
        <dbReference type="SAM" id="SignalP"/>
    </source>
</evidence>
<accession>U5W5V1</accession>
<name>U5W5V1_9ACTN</name>
<organism evidence="2 3">
    <name type="scientific">Actinoplanes friuliensis DSM 7358</name>
    <dbReference type="NCBI Taxonomy" id="1246995"/>
    <lineage>
        <taxon>Bacteria</taxon>
        <taxon>Bacillati</taxon>
        <taxon>Actinomycetota</taxon>
        <taxon>Actinomycetes</taxon>
        <taxon>Micromonosporales</taxon>
        <taxon>Micromonosporaceae</taxon>
        <taxon>Actinoplanes</taxon>
    </lineage>
</organism>
<sequence length="97" mass="10157">MVSRIAVSLTATAALVLGTAGAAAAGSVTIGGCAVVTPTKGWVTQTVYVENYCGADRSFRVISVGPQLGFRCFTVASGQRGGWKFPTSKKYLWTEFC</sequence>
<proteinExistence type="predicted"/>
<keyword evidence="1" id="KW-0732">Signal</keyword>
<dbReference type="Proteomes" id="UP000017746">
    <property type="component" value="Chromosome"/>
</dbReference>
<dbReference type="KEGG" id="afs:AFR_31415"/>
<protein>
    <recommendedName>
        <fullName evidence="4">Secreted protein</fullName>
    </recommendedName>
</protein>
<keyword evidence="3" id="KW-1185">Reference proteome</keyword>
<dbReference type="PROSITE" id="PS51257">
    <property type="entry name" value="PROKAR_LIPOPROTEIN"/>
    <property type="match status" value="1"/>
</dbReference>
<evidence type="ECO:0000313" key="3">
    <source>
        <dbReference type="Proteomes" id="UP000017746"/>
    </source>
</evidence>
<dbReference type="EMBL" id="CP006272">
    <property type="protein sequence ID" value="AGZ44543.1"/>
    <property type="molecule type" value="Genomic_DNA"/>
</dbReference>
<gene>
    <name evidence="2" type="ORF">AFR_31415</name>
</gene>
<evidence type="ECO:0008006" key="4">
    <source>
        <dbReference type="Google" id="ProtNLM"/>
    </source>
</evidence>
<dbReference type="AlphaFoldDB" id="U5W5V1"/>
<feature type="chain" id="PRO_5038638164" description="Secreted protein" evidence="1">
    <location>
        <begin position="25"/>
        <end position="97"/>
    </location>
</feature>
<evidence type="ECO:0000313" key="2">
    <source>
        <dbReference type="EMBL" id="AGZ44543.1"/>
    </source>
</evidence>
<feature type="signal peptide" evidence="1">
    <location>
        <begin position="1"/>
        <end position="24"/>
    </location>
</feature>
<dbReference type="HOGENOM" id="CLU_2340498_0_0_11"/>
<reference evidence="2 3" key="1">
    <citation type="journal article" date="2014" name="J. Biotechnol.">
        <title>Complete genome sequence of the actinobacterium Actinoplanes friuliensis HAG 010964, producer of the lipopeptide antibiotic friulimycin.</title>
        <authorList>
            <person name="Ruckert C."/>
            <person name="Szczepanowski R."/>
            <person name="Albersmeier A."/>
            <person name="Goesmann A."/>
            <person name="Fischer N."/>
            <person name="Steinkamper A."/>
            <person name="Puhler A."/>
            <person name="Biener R."/>
            <person name="Schwartz D."/>
            <person name="Kalinowski J."/>
        </authorList>
    </citation>
    <scope>NUCLEOTIDE SEQUENCE [LARGE SCALE GENOMIC DNA]</scope>
    <source>
        <strain evidence="2 3">DSM 7358</strain>
    </source>
</reference>